<reference evidence="1 2" key="1">
    <citation type="journal article" date="2018" name="Nat. Ecol. Evol.">
        <title>Shark genomes provide insights into elasmobranch evolution and the origin of vertebrates.</title>
        <authorList>
            <person name="Hara Y"/>
            <person name="Yamaguchi K"/>
            <person name="Onimaru K"/>
            <person name="Kadota M"/>
            <person name="Koyanagi M"/>
            <person name="Keeley SD"/>
            <person name="Tatsumi K"/>
            <person name="Tanaka K"/>
            <person name="Motone F"/>
            <person name="Kageyama Y"/>
            <person name="Nozu R"/>
            <person name="Adachi N"/>
            <person name="Nishimura O"/>
            <person name="Nakagawa R"/>
            <person name="Tanegashima C"/>
            <person name="Kiyatake I"/>
            <person name="Matsumoto R"/>
            <person name="Murakumo K"/>
            <person name="Nishida K"/>
            <person name="Terakita A"/>
            <person name="Kuratani S"/>
            <person name="Sato K"/>
            <person name="Hyodo S Kuraku.S."/>
        </authorList>
    </citation>
    <scope>NUCLEOTIDE SEQUENCE [LARGE SCALE GENOMIC DNA]</scope>
</reference>
<dbReference type="AlphaFoldDB" id="A0A401TNQ8"/>
<comment type="caution">
    <text evidence="1">The sequence shown here is derived from an EMBL/GenBank/DDBJ whole genome shotgun (WGS) entry which is preliminary data.</text>
</comment>
<dbReference type="EMBL" id="BEZZ01122340">
    <property type="protein sequence ID" value="GCC44275.1"/>
    <property type="molecule type" value="Genomic_DNA"/>
</dbReference>
<feature type="non-terminal residue" evidence="1">
    <location>
        <position position="56"/>
    </location>
</feature>
<gene>
    <name evidence="1" type="ORF">chiPu_0028075</name>
</gene>
<proteinExistence type="predicted"/>
<sequence length="56" mass="5732">MACQFGCGSNGKLANYVASGDCNARNVKDGNGVSVCTYLVRGAGYDVSCFTGQNST</sequence>
<accession>A0A401TNQ8</accession>
<evidence type="ECO:0000313" key="1">
    <source>
        <dbReference type="EMBL" id="GCC44275.1"/>
    </source>
</evidence>
<protein>
    <submittedName>
        <fullName evidence="1">Uncharacterized protein</fullName>
    </submittedName>
</protein>
<dbReference type="Proteomes" id="UP000287033">
    <property type="component" value="Unassembled WGS sequence"/>
</dbReference>
<keyword evidence="2" id="KW-1185">Reference proteome</keyword>
<evidence type="ECO:0000313" key="2">
    <source>
        <dbReference type="Proteomes" id="UP000287033"/>
    </source>
</evidence>
<organism evidence="1 2">
    <name type="scientific">Chiloscyllium punctatum</name>
    <name type="common">Brownbanded bambooshark</name>
    <name type="synonym">Hemiscyllium punctatum</name>
    <dbReference type="NCBI Taxonomy" id="137246"/>
    <lineage>
        <taxon>Eukaryota</taxon>
        <taxon>Metazoa</taxon>
        <taxon>Chordata</taxon>
        <taxon>Craniata</taxon>
        <taxon>Vertebrata</taxon>
        <taxon>Chondrichthyes</taxon>
        <taxon>Elasmobranchii</taxon>
        <taxon>Galeomorphii</taxon>
        <taxon>Galeoidea</taxon>
        <taxon>Orectolobiformes</taxon>
        <taxon>Hemiscylliidae</taxon>
        <taxon>Chiloscyllium</taxon>
    </lineage>
</organism>
<name>A0A401TNQ8_CHIPU</name>